<accession>A0A2C6L8S9</accession>
<feature type="compositionally biased region" description="Low complexity" evidence="8">
    <location>
        <begin position="924"/>
        <end position="940"/>
    </location>
</feature>
<keyword evidence="5" id="KW-0472">Membrane</keyword>
<dbReference type="PANTHER" id="PTHR47249:SF1">
    <property type="entry name" value="VACUOLAR PROTEIN 8"/>
    <property type="match status" value="1"/>
</dbReference>
<dbReference type="SUPFAM" id="SSF48371">
    <property type="entry name" value="ARM repeat"/>
    <property type="match status" value="3"/>
</dbReference>
<dbReference type="GeneID" id="94425923"/>
<gene>
    <name evidence="9" type="ORF">CSUI_002512</name>
</gene>
<organism evidence="9 10">
    <name type="scientific">Cystoisospora suis</name>
    <dbReference type="NCBI Taxonomy" id="483139"/>
    <lineage>
        <taxon>Eukaryota</taxon>
        <taxon>Sar</taxon>
        <taxon>Alveolata</taxon>
        <taxon>Apicomplexa</taxon>
        <taxon>Conoidasida</taxon>
        <taxon>Coccidia</taxon>
        <taxon>Eucoccidiorida</taxon>
        <taxon>Eimeriorina</taxon>
        <taxon>Sarcocystidae</taxon>
        <taxon>Cystoisospora</taxon>
    </lineage>
</organism>
<comment type="caution">
    <text evidence="9">The sequence shown here is derived from an EMBL/GenBank/DDBJ whole genome shotgun (WGS) entry which is preliminary data.</text>
</comment>
<dbReference type="Gene3D" id="1.25.10.10">
    <property type="entry name" value="Leucine-rich Repeat Variant"/>
    <property type="match status" value="3"/>
</dbReference>
<dbReference type="InterPro" id="IPR011989">
    <property type="entry name" value="ARM-like"/>
</dbReference>
<feature type="region of interest" description="Disordered" evidence="8">
    <location>
        <begin position="1579"/>
        <end position="1600"/>
    </location>
</feature>
<dbReference type="EMBL" id="MIGC01001048">
    <property type="protein sequence ID" value="PHJ23644.1"/>
    <property type="molecule type" value="Genomic_DNA"/>
</dbReference>
<dbReference type="Proteomes" id="UP000221165">
    <property type="component" value="Unassembled WGS sequence"/>
</dbReference>
<keyword evidence="4" id="KW-0677">Repeat</keyword>
<dbReference type="SMART" id="SM00185">
    <property type="entry name" value="ARM"/>
    <property type="match status" value="6"/>
</dbReference>
<comment type="similarity">
    <text evidence="2">Belongs to the beta-catenin family.</text>
</comment>
<dbReference type="InterPro" id="IPR045156">
    <property type="entry name" value="Vac8"/>
</dbReference>
<feature type="region of interest" description="Disordered" evidence="8">
    <location>
        <begin position="1305"/>
        <end position="1337"/>
    </location>
</feature>
<evidence type="ECO:0000256" key="1">
    <source>
        <dbReference type="ARBA" id="ARBA00004592"/>
    </source>
</evidence>
<dbReference type="InterPro" id="IPR000225">
    <property type="entry name" value="Armadillo"/>
</dbReference>
<evidence type="ECO:0000256" key="6">
    <source>
        <dbReference type="ARBA" id="ARBA00023288"/>
    </source>
</evidence>
<evidence type="ECO:0000313" key="9">
    <source>
        <dbReference type="EMBL" id="PHJ23644.1"/>
    </source>
</evidence>
<dbReference type="OrthoDB" id="331824at2759"/>
<keyword evidence="6" id="KW-0449">Lipoprotein</keyword>
<keyword evidence="10" id="KW-1185">Reference proteome</keyword>
<keyword evidence="3" id="KW-0926">Vacuole</keyword>
<evidence type="ECO:0000313" key="10">
    <source>
        <dbReference type="Proteomes" id="UP000221165"/>
    </source>
</evidence>
<sequence>MAASSEAGESNNLLPQLPGEVARSEQGKWEDKGEATLFKHSRPLTRLRLFMPSIIEETEEDIARQEEDDENEEFARAAASVAVEDDHEDLFDPNFLRTITETNPIDDESKEDPEFRQDFGDILKLLQTKLKQEDKFNKHIATQIASLRIKEKVMLLKYIRHVVLNSDVSITEFMEQEGFSTLLNVCLQNDEMLEHLPGIVVAVRYLKSPLRYLADEGAVGLMIKLSRKADHGVASRAAVAQACLVSFSKEEDNQYLDSWVECLLDITAGAVPTAQIFGSATLCQMTAELSLQSRLFRKTGIAAVLQLFKPESVPEALLWESSTIANLAQNPTYFPEFLQAAALDVLHLESNTIWNEVRLNAAWTFVFLTLQKAFHKQALGRWGAWVRDVLIIGICAEDSMTRNVTQLFFANITSKQTSQNYEAPIVRKYLQSLHMADDIVREQAQTFLSNLASTYPKETVEALLVLCSLMDDEEIPRDALSTLAALLSDPDTYELAVAHDAFLPFICLAARPDEEIQFLCARLLVKLISAQNTFLQYEDLEPVSSLLFLCDSKSDRVQQSAFNGLWVAMEMGLRNPDVYAIPVLRCCREEEPGATLHVSYRESVKLANAAFSRHRSKSAPPPEQLFGLQCLCAVLRDASAAVQGRCAYKIEAFSLDASALASMDDLCTRALAYCLVALGRSVVDSVKSSVVTAFTRVVASRTRRRASVTSAAAARRSSVAAIFSECRPEKEKTSASCPQTGHRFSQARLPLDHFLADNYTQCLCGILLDGSASTQLKQQCLSTMRESLNDPLVCQYLGKTDLMSRLFSAELARSAGDPTDFYLLYCRILSHPATLGHVSNYMGILEQLLGDVKNYPALALPLAQLLDAACFLPHIQGQRFEEQSVIPRPLLLDLLDLLGRYSGPSAAGSASPGTVLSDPGKTDATQTPEEAPTEQQPESAEGGAFRFLLEDDESEFGEGLDNRELLKCVVEALISLYRLGVLKDVFDREAMEKQFLPLFAATPTSDSSTVSLLSLANCLCIEPELLHCFLATPILADIAASIVEDGVQNEDLYIQTAELLRVALLHDDAQDEVVADLSIVDCIFKITKTPAYPQAQTRALFALHSILTNEKILRTMAADDFVPTLCEIALKGGSKDVQRVAAGVLSTVVVRPECREVVFTPTSLRDVLGVVLHSSMPEVYTQVLWAISYLPLSDEFVQPLLDNRVIERMKQIVTEDHVGVQTQARATIVQLSASVRLRKRFIELGFLPLLMSRTSTRDLSCCEASIHAMRVLSDSPMLAATLLDLGVEVKLQEVFDKCLQPQSKRGQSQQRFPGESTAASFETRVGEGPLYPSRESTQDVSRELEAARSASLELLCQLSHHAVQDQLALFDDATIAAVFDCLSKTRIRAVEEKRSAAMLFRLWTGVARTRRLLLAHNGLDVLLQLIISSEDAVVVEQLAWCMGNMAHHESSLDVETQMAEAGAIDALLYYSNSRHEEVRNRAQWALGTLSEETLRYNTLLAERSSEAVGLSEINRKHRELIRKKWTVGQNSTGVSRQKPGAWVHQAAVNGGGTLPEDQVTLGGLEGDRMTVGNVENHRNQANSDCIQGGARSSALPDPVR</sequence>
<protein>
    <recommendedName>
        <fullName evidence="7">Vacuolar protein 8</fullName>
    </recommendedName>
</protein>
<dbReference type="PANTHER" id="PTHR47249">
    <property type="entry name" value="VACUOLAR PROTEIN 8"/>
    <property type="match status" value="1"/>
</dbReference>
<proteinExistence type="inferred from homology"/>
<evidence type="ECO:0000256" key="7">
    <source>
        <dbReference type="ARBA" id="ARBA00026209"/>
    </source>
</evidence>
<evidence type="ECO:0000256" key="5">
    <source>
        <dbReference type="ARBA" id="ARBA00023136"/>
    </source>
</evidence>
<dbReference type="RefSeq" id="XP_067925319.1">
    <property type="nucleotide sequence ID" value="XM_068062712.1"/>
</dbReference>
<evidence type="ECO:0000256" key="2">
    <source>
        <dbReference type="ARBA" id="ARBA00005462"/>
    </source>
</evidence>
<feature type="region of interest" description="Disordered" evidence="8">
    <location>
        <begin position="905"/>
        <end position="940"/>
    </location>
</feature>
<evidence type="ECO:0000256" key="8">
    <source>
        <dbReference type="SAM" id="MobiDB-lite"/>
    </source>
</evidence>
<comment type="subcellular location">
    <subcellularLocation>
        <location evidence="1">Vacuole membrane</location>
        <topology evidence="1">Lipid-anchor</topology>
    </subcellularLocation>
</comment>
<evidence type="ECO:0000256" key="3">
    <source>
        <dbReference type="ARBA" id="ARBA00022554"/>
    </source>
</evidence>
<feature type="region of interest" description="Disordered" evidence="8">
    <location>
        <begin position="1"/>
        <end position="30"/>
    </location>
</feature>
<reference evidence="9 10" key="1">
    <citation type="journal article" date="2017" name="Int. J. Parasitol.">
        <title>The genome of the protozoan parasite Cystoisospora suis and a reverse vaccinology approach to identify vaccine candidates.</title>
        <authorList>
            <person name="Palmieri N."/>
            <person name="Shrestha A."/>
            <person name="Ruttkowski B."/>
            <person name="Beck T."/>
            <person name="Vogl C."/>
            <person name="Tomley F."/>
            <person name="Blake D.P."/>
            <person name="Joachim A."/>
        </authorList>
    </citation>
    <scope>NUCLEOTIDE SEQUENCE [LARGE SCALE GENOMIC DNA]</scope>
    <source>
        <strain evidence="9 10">Wien I</strain>
    </source>
</reference>
<evidence type="ECO:0000256" key="4">
    <source>
        <dbReference type="ARBA" id="ARBA00022737"/>
    </source>
</evidence>
<dbReference type="GO" id="GO:0043495">
    <property type="term" value="F:protein-membrane adaptor activity"/>
    <property type="evidence" value="ECO:0007669"/>
    <property type="project" value="InterPro"/>
</dbReference>
<name>A0A2C6L8S9_9APIC</name>
<dbReference type="InterPro" id="IPR016024">
    <property type="entry name" value="ARM-type_fold"/>
</dbReference>
<dbReference type="GO" id="GO:0005774">
    <property type="term" value="C:vacuolar membrane"/>
    <property type="evidence" value="ECO:0007669"/>
    <property type="project" value="UniProtKB-SubCell"/>
</dbReference>
<dbReference type="GO" id="GO:0071562">
    <property type="term" value="P:nucleus-vacuole junction assembly"/>
    <property type="evidence" value="ECO:0007669"/>
    <property type="project" value="InterPro"/>
</dbReference>
<dbReference type="VEuPathDB" id="ToxoDB:CSUI_002512"/>